<evidence type="ECO:0000313" key="3">
    <source>
        <dbReference type="Proteomes" id="UP000799438"/>
    </source>
</evidence>
<evidence type="ECO:0000313" key="2">
    <source>
        <dbReference type="EMBL" id="KAF2142576.1"/>
    </source>
</evidence>
<proteinExistence type="predicted"/>
<dbReference type="OrthoDB" id="68575at2759"/>
<dbReference type="InterPro" id="IPR029039">
    <property type="entry name" value="Flavoprotein-like_sf"/>
</dbReference>
<dbReference type="AlphaFoldDB" id="A0A6A6BET4"/>
<dbReference type="InterPro" id="IPR005025">
    <property type="entry name" value="FMN_Rdtase-like_dom"/>
</dbReference>
<feature type="domain" description="NADPH-dependent FMN reductase-like" evidence="1">
    <location>
        <begin position="2"/>
        <end position="55"/>
    </location>
</feature>
<organism evidence="2 3">
    <name type="scientific">Aplosporella prunicola CBS 121167</name>
    <dbReference type="NCBI Taxonomy" id="1176127"/>
    <lineage>
        <taxon>Eukaryota</taxon>
        <taxon>Fungi</taxon>
        <taxon>Dikarya</taxon>
        <taxon>Ascomycota</taxon>
        <taxon>Pezizomycotina</taxon>
        <taxon>Dothideomycetes</taxon>
        <taxon>Dothideomycetes incertae sedis</taxon>
        <taxon>Botryosphaeriales</taxon>
        <taxon>Aplosporellaceae</taxon>
        <taxon>Aplosporella</taxon>
    </lineage>
</organism>
<dbReference type="EMBL" id="ML995484">
    <property type="protein sequence ID" value="KAF2142576.1"/>
    <property type="molecule type" value="Genomic_DNA"/>
</dbReference>
<dbReference type="Pfam" id="PF03358">
    <property type="entry name" value="FMN_red"/>
    <property type="match status" value="1"/>
</dbReference>
<dbReference type="Proteomes" id="UP000799438">
    <property type="component" value="Unassembled WGS sequence"/>
</dbReference>
<reference evidence="2" key="1">
    <citation type="journal article" date="2020" name="Stud. Mycol.">
        <title>101 Dothideomycetes genomes: a test case for predicting lifestyles and emergence of pathogens.</title>
        <authorList>
            <person name="Haridas S."/>
            <person name="Albert R."/>
            <person name="Binder M."/>
            <person name="Bloem J."/>
            <person name="Labutti K."/>
            <person name="Salamov A."/>
            <person name="Andreopoulos B."/>
            <person name="Baker S."/>
            <person name="Barry K."/>
            <person name="Bills G."/>
            <person name="Bluhm B."/>
            <person name="Cannon C."/>
            <person name="Castanera R."/>
            <person name="Culley D."/>
            <person name="Daum C."/>
            <person name="Ezra D."/>
            <person name="Gonzalez J."/>
            <person name="Henrissat B."/>
            <person name="Kuo A."/>
            <person name="Liang C."/>
            <person name="Lipzen A."/>
            <person name="Lutzoni F."/>
            <person name="Magnuson J."/>
            <person name="Mondo S."/>
            <person name="Nolan M."/>
            <person name="Ohm R."/>
            <person name="Pangilinan J."/>
            <person name="Park H.-J."/>
            <person name="Ramirez L."/>
            <person name="Alfaro M."/>
            <person name="Sun H."/>
            <person name="Tritt A."/>
            <person name="Yoshinaga Y."/>
            <person name="Zwiers L.-H."/>
            <person name="Turgeon B."/>
            <person name="Goodwin S."/>
            <person name="Spatafora J."/>
            <person name="Crous P."/>
            <person name="Grigoriev I."/>
        </authorList>
    </citation>
    <scope>NUCLEOTIDE SEQUENCE</scope>
    <source>
        <strain evidence="2">CBS 121167</strain>
    </source>
</reference>
<dbReference type="GO" id="GO:0016491">
    <property type="term" value="F:oxidoreductase activity"/>
    <property type="evidence" value="ECO:0007669"/>
    <property type="project" value="InterPro"/>
</dbReference>
<name>A0A6A6BET4_9PEZI</name>
<dbReference type="RefSeq" id="XP_033398288.1">
    <property type="nucleotide sequence ID" value="XM_033542064.1"/>
</dbReference>
<protein>
    <recommendedName>
        <fullName evidence="1">NADPH-dependent FMN reductase-like domain-containing protein</fullName>
    </recommendedName>
</protein>
<keyword evidence="3" id="KW-1185">Reference proteome</keyword>
<evidence type="ECO:0000259" key="1">
    <source>
        <dbReference type="Pfam" id="PF03358"/>
    </source>
</evidence>
<sequence>MPATKTIALDYLFHEWGGKPAAVVSYGSRGGGKAADHLSGITAGLRMRGVQTSVGIRTGGLEAGECADRGELGEEVLVRWREEGVEEQLKTMLAEVVKALEEQ</sequence>
<dbReference type="SUPFAM" id="SSF52218">
    <property type="entry name" value="Flavoproteins"/>
    <property type="match status" value="1"/>
</dbReference>
<dbReference type="GeneID" id="54299561"/>
<dbReference type="Gene3D" id="3.40.50.360">
    <property type="match status" value="1"/>
</dbReference>
<gene>
    <name evidence="2" type="ORF">K452DRAFT_297836</name>
</gene>
<accession>A0A6A6BET4</accession>